<sequence length="114" mass="13069">MNLAAALTILNIPVRILGGPVVGDASGPISNGSHAWNEVFVDGRWKAINLTWFDYNENSYIQKTFELKDDEDLFLERSSEHMNQFKLDIASYQSTIMFFKNTPEYEYKDLPDSI</sequence>
<dbReference type="Proteomes" id="UP000290985">
    <property type="component" value="Chromosome"/>
</dbReference>
<evidence type="ECO:0000313" key="1">
    <source>
        <dbReference type="EMBL" id="VEU74907.1"/>
    </source>
</evidence>
<name>A0A449B2S7_9BACT</name>
<protein>
    <recommendedName>
        <fullName evidence="3">Transglutaminase-like domain-containing protein</fullName>
    </recommendedName>
</protein>
<proteinExistence type="predicted"/>
<accession>A0A449B2S7</accession>
<dbReference type="Gene3D" id="3.10.620.30">
    <property type="match status" value="1"/>
</dbReference>
<evidence type="ECO:0000313" key="2">
    <source>
        <dbReference type="Proteomes" id="UP000290985"/>
    </source>
</evidence>
<dbReference type="KEGG" id="mcit:NCTC10181_00776"/>
<dbReference type="RefSeq" id="WP_129725691.1">
    <property type="nucleotide sequence ID" value="NZ_LR215036.1"/>
</dbReference>
<reference evidence="1 2" key="1">
    <citation type="submission" date="2019-01" db="EMBL/GenBank/DDBJ databases">
        <authorList>
            <consortium name="Pathogen Informatics"/>
        </authorList>
    </citation>
    <scope>NUCLEOTIDE SEQUENCE [LARGE SCALE GENOMIC DNA]</scope>
    <source>
        <strain evidence="1 2">NCTC10181</strain>
    </source>
</reference>
<dbReference type="OrthoDB" id="401436at2"/>
<dbReference type="EMBL" id="LR215036">
    <property type="protein sequence ID" value="VEU74907.1"/>
    <property type="molecule type" value="Genomic_DNA"/>
</dbReference>
<dbReference type="SUPFAM" id="SSF54001">
    <property type="entry name" value="Cysteine proteinases"/>
    <property type="match status" value="1"/>
</dbReference>
<dbReference type="InterPro" id="IPR038765">
    <property type="entry name" value="Papain-like_cys_pep_sf"/>
</dbReference>
<organism evidence="1 2">
    <name type="scientific">Mycoplasmopsis citelli</name>
    <dbReference type="NCBI Taxonomy" id="171281"/>
    <lineage>
        <taxon>Bacteria</taxon>
        <taxon>Bacillati</taxon>
        <taxon>Mycoplasmatota</taxon>
        <taxon>Mycoplasmoidales</taxon>
        <taxon>Metamycoplasmataceae</taxon>
        <taxon>Mycoplasmopsis</taxon>
    </lineage>
</organism>
<evidence type="ECO:0008006" key="3">
    <source>
        <dbReference type="Google" id="ProtNLM"/>
    </source>
</evidence>
<keyword evidence="2" id="KW-1185">Reference proteome</keyword>
<dbReference type="AlphaFoldDB" id="A0A449B2S7"/>
<gene>
    <name evidence="1" type="ORF">NCTC10181_00776</name>
</gene>